<gene>
    <name evidence="17" type="ORF">M422DRAFT_35874</name>
</gene>
<evidence type="ECO:0000256" key="13">
    <source>
        <dbReference type="ARBA" id="ARBA00024531"/>
    </source>
</evidence>
<dbReference type="InterPro" id="IPR029058">
    <property type="entry name" value="AB_hydrolase_fold"/>
</dbReference>
<proteinExistence type="predicted"/>
<feature type="compositionally biased region" description="Basic and acidic residues" evidence="15">
    <location>
        <begin position="566"/>
        <end position="577"/>
    </location>
</feature>
<evidence type="ECO:0000256" key="11">
    <source>
        <dbReference type="ARBA" id="ARBA00023098"/>
    </source>
</evidence>
<keyword evidence="12" id="KW-0472">Membrane</keyword>
<keyword evidence="11" id="KW-0443">Lipid metabolism</keyword>
<evidence type="ECO:0000256" key="9">
    <source>
        <dbReference type="ARBA" id="ARBA00022963"/>
    </source>
</evidence>
<feature type="domain" description="Fungal lipase-type" evidence="16">
    <location>
        <begin position="582"/>
        <end position="707"/>
    </location>
</feature>
<sequence length="841" mass="92854">MPSSGWLEIAQYVTSTASNLSALGFGAAKASTKLGFSIARGIVSVAPIPFLTTSLNHLENVSLLPILLGESLTSTSLNAASAAISHFGVPATDTEASFSLTSFVELVRREWEEFGVKGRSMIEVSRALAAWAAIQGFTKQWAEERWVRTVKELTPEDFKPPPARKKGKGKTVDSEKDRPRLKRAMSKISVTEDFIALGRQSQVISADIGEKILSMGDESVEVGEGSMSRRRRSNYEDWKTLRRLSKIVLAGYGGAGLLFFGTPLKPDPTLGKTMEPHMQDKTDGQVKSEEEMTLVHAVEDAEAEENIMSPPQGDFAPGPGTDEAIPGLSTLRRRVSFIKQTHDDRNDRNANTHHSTAYSYSWWNVLLGKHDRDIFEGFAFAEGNESDRDTIRTPSAASSPTVSYFPSRGNSFHDIPASLLDNTPKSTPRPPKVKPPKLRKPPKTPSAVIGDMHHMPRFWVLTDHVRRQVVVVVRGTMSFNELAVDLTCEPSPFVPATISTPATAQETENIFVCDPPTSDSPPFSRQPSSSTLSDEDDPSTSAHLNELMHDSKRKRARSTTPPPRWSQEKERTPKPKEATTLNVEVEDADDAGPPYEVHGGMLKLARAMGSKGKRMHAAVAAALSKNKKYELVLCGHSLGAGLATLFALMWADPVTCRTVPSSGLPSNHRVSVYCFAPPCVTSGSLSRLCRDMVTSLVYSYDFVSRLSLGSIRDLNRAAYWLCEGEGEASTLNLLRRALQGKLGFGGAVPDTEDEKKWFIAVRKTLEANMHYTHLFPPGRVWWAVQNESMHPSHQLEDGREGIRIFDVLHVEDAFRQIEFKGDMLSAHLPTHYDRIFQELDF</sequence>
<evidence type="ECO:0000256" key="7">
    <source>
        <dbReference type="ARBA" id="ARBA00022801"/>
    </source>
</evidence>
<dbReference type="HOGENOM" id="CLU_021218_0_0_1"/>
<dbReference type="GO" id="GO:0005886">
    <property type="term" value="C:plasma membrane"/>
    <property type="evidence" value="ECO:0007669"/>
    <property type="project" value="UniProtKB-SubCell"/>
</dbReference>
<feature type="compositionally biased region" description="Polar residues" evidence="15">
    <location>
        <begin position="520"/>
        <end position="532"/>
    </location>
</feature>
<dbReference type="Gene3D" id="3.40.50.1820">
    <property type="entry name" value="alpha/beta hydrolase"/>
    <property type="match status" value="1"/>
</dbReference>
<dbReference type="AlphaFoldDB" id="A0A0C9V4I6"/>
<comment type="cofactor">
    <cofactor evidence="1">
        <name>Ca(2+)</name>
        <dbReference type="ChEBI" id="CHEBI:29108"/>
    </cofactor>
</comment>
<dbReference type="EC" id="3.1.1.116" evidence="14"/>
<dbReference type="SUPFAM" id="SSF53474">
    <property type="entry name" value="alpha/beta-Hydrolases"/>
    <property type="match status" value="1"/>
</dbReference>
<keyword evidence="4" id="KW-0597">Phosphoprotein</keyword>
<dbReference type="PANTHER" id="PTHR45792:SF8">
    <property type="entry name" value="DIACYLGLYCEROL LIPASE-ALPHA"/>
    <property type="match status" value="1"/>
</dbReference>
<organism evidence="17 18">
    <name type="scientific">Sphaerobolus stellatus (strain SS14)</name>
    <dbReference type="NCBI Taxonomy" id="990650"/>
    <lineage>
        <taxon>Eukaryota</taxon>
        <taxon>Fungi</taxon>
        <taxon>Dikarya</taxon>
        <taxon>Basidiomycota</taxon>
        <taxon>Agaricomycotina</taxon>
        <taxon>Agaricomycetes</taxon>
        <taxon>Phallomycetidae</taxon>
        <taxon>Geastrales</taxon>
        <taxon>Sphaerobolaceae</taxon>
        <taxon>Sphaerobolus</taxon>
    </lineage>
</organism>
<dbReference type="PANTHER" id="PTHR45792">
    <property type="entry name" value="DIACYLGLYCEROL LIPASE HOMOLOG-RELATED"/>
    <property type="match status" value="1"/>
</dbReference>
<dbReference type="Proteomes" id="UP000054279">
    <property type="component" value="Unassembled WGS sequence"/>
</dbReference>
<evidence type="ECO:0000313" key="17">
    <source>
        <dbReference type="EMBL" id="KIJ32331.1"/>
    </source>
</evidence>
<keyword evidence="6" id="KW-0479">Metal-binding</keyword>
<evidence type="ECO:0000256" key="5">
    <source>
        <dbReference type="ARBA" id="ARBA00022692"/>
    </source>
</evidence>
<evidence type="ECO:0000256" key="12">
    <source>
        <dbReference type="ARBA" id="ARBA00023136"/>
    </source>
</evidence>
<dbReference type="Pfam" id="PF01764">
    <property type="entry name" value="Lipase_3"/>
    <property type="match status" value="1"/>
</dbReference>
<evidence type="ECO:0000256" key="14">
    <source>
        <dbReference type="ARBA" id="ARBA00026104"/>
    </source>
</evidence>
<keyword evidence="18" id="KW-1185">Reference proteome</keyword>
<feature type="region of interest" description="Disordered" evidence="15">
    <location>
        <begin position="154"/>
        <end position="178"/>
    </location>
</feature>
<dbReference type="OrthoDB" id="438440at2759"/>
<evidence type="ECO:0000256" key="1">
    <source>
        <dbReference type="ARBA" id="ARBA00001913"/>
    </source>
</evidence>
<evidence type="ECO:0000256" key="2">
    <source>
        <dbReference type="ARBA" id="ARBA00004651"/>
    </source>
</evidence>
<evidence type="ECO:0000256" key="8">
    <source>
        <dbReference type="ARBA" id="ARBA00022837"/>
    </source>
</evidence>
<dbReference type="GO" id="GO:0019369">
    <property type="term" value="P:arachidonate metabolic process"/>
    <property type="evidence" value="ECO:0007669"/>
    <property type="project" value="TreeGrafter"/>
</dbReference>
<keyword evidence="10" id="KW-1133">Transmembrane helix</keyword>
<reference evidence="17 18" key="1">
    <citation type="submission" date="2014-06" db="EMBL/GenBank/DDBJ databases">
        <title>Evolutionary Origins and Diversification of the Mycorrhizal Mutualists.</title>
        <authorList>
            <consortium name="DOE Joint Genome Institute"/>
            <consortium name="Mycorrhizal Genomics Consortium"/>
            <person name="Kohler A."/>
            <person name="Kuo A."/>
            <person name="Nagy L.G."/>
            <person name="Floudas D."/>
            <person name="Copeland A."/>
            <person name="Barry K.W."/>
            <person name="Cichocki N."/>
            <person name="Veneault-Fourrey C."/>
            <person name="LaButti K."/>
            <person name="Lindquist E.A."/>
            <person name="Lipzen A."/>
            <person name="Lundell T."/>
            <person name="Morin E."/>
            <person name="Murat C."/>
            <person name="Riley R."/>
            <person name="Ohm R."/>
            <person name="Sun H."/>
            <person name="Tunlid A."/>
            <person name="Henrissat B."/>
            <person name="Grigoriev I.V."/>
            <person name="Hibbett D.S."/>
            <person name="Martin F."/>
        </authorList>
    </citation>
    <scope>NUCLEOTIDE SEQUENCE [LARGE SCALE GENOMIC DNA]</scope>
    <source>
        <strain evidence="17 18">SS14</strain>
    </source>
</reference>
<protein>
    <recommendedName>
        <fullName evidence="14">sn-1-specific diacylglycerol lipase</fullName>
        <ecNumber evidence="14">3.1.1.116</ecNumber>
    </recommendedName>
</protein>
<evidence type="ECO:0000313" key="18">
    <source>
        <dbReference type="Proteomes" id="UP000054279"/>
    </source>
</evidence>
<evidence type="ECO:0000259" key="16">
    <source>
        <dbReference type="Pfam" id="PF01764"/>
    </source>
</evidence>
<evidence type="ECO:0000256" key="15">
    <source>
        <dbReference type="SAM" id="MobiDB-lite"/>
    </source>
</evidence>
<comment type="subcellular location">
    <subcellularLocation>
        <location evidence="2">Cell membrane</location>
        <topology evidence="2">Multi-pass membrane protein</topology>
    </subcellularLocation>
</comment>
<feature type="region of interest" description="Disordered" evidence="15">
    <location>
        <begin position="511"/>
        <end position="583"/>
    </location>
</feature>
<dbReference type="InterPro" id="IPR002921">
    <property type="entry name" value="Fungal_lipase-type"/>
</dbReference>
<keyword evidence="9" id="KW-0442">Lipid degradation</keyword>
<feature type="compositionally biased region" description="Polar residues" evidence="15">
    <location>
        <begin position="392"/>
        <end position="410"/>
    </location>
</feature>
<feature type="compositionally biased region" description="Basic residues" evidence="15">
    <location>
        <begin position="431"/>
        <end position="442"/>
    </location>
</feature>
<name>A0A0C9V4I6_SPHS4</name>
<evidence type="ECO:0000256" key="3">
    <source>
        <dbReference type="ARBA" id="ARBA00022475"/>
    </source>
</evidence>
<dbReference type="GO" id="GO:0016298">
    <property type="term" value="F:lipase activity"/>
    <property type="evidence" value="ECO:0007669"/>
    <property type="project" value="TreeGrafter"/>
</dbReference>
<evidence type="ECO:0000256" key="4">
    <source>
        <dbReference type="ARBA" id="ARBA00022553"/>
    </source>
</evidence>
<keyword evidence="5" id="KW-0812">Transmembrane</keyword>
<keyword evidence="3" id="KW-1003">Cell membrane</keyword>
<evidence type="ECO:0000256" key="10">
    <source>
        <dbReference type="ARBA" id="ARBA00022989"/>
    </source>
</evidence>
<dbReference type="GO" id="GO:0046872">
    <property type="term" value="F:metal ion binding"/>
    <property type="evidence" value="ECO:0007669"/>
    <property type="project" value="UniProtKB-KW"/>
</dbReference>
<comment type="catalytic activity">
    <reaction evidence="13">
        <text>a 1,2-diacyl-sn-glycerol + H2O = a 2-acylglycerol + a fatty acid + H(+)</text>
        <dbReference type="Rhea" id="RHEA:33275"/>
        <dbReference type="ChEBI" id="CHEBI:15377"/>
        <dbReference type="ChEBI" id="CHEBI:15378"/>
        <dbReference type="ChEBI" id="CHEBI:17389"/>
        <dbReference type="ChEBI" id="CHEBI:17815"/>
        <dbReference type="ChEBI" id="CHEBI:28868"/>
        <dbReference type="EC" id="3.1.1.116"/>
    </reaction>
    <physiologicalReaction direction="left-to-right" evidence="13">
        <dbReference type="Rhea" id="RHEA:33276"/>
    </physiologicalReaction>
</comment>
<feature type="region of interest" description="Disordered" evidence="15">
    <location>
        <begin position="386"/>
        <end position="449"/>
    </location>
</feature>
<dbReference type="CDD" id="cd00519">
    <property type="entry name" value="Lipase_3"/>
    <property type="match status" value="1"/>
</dbReference>
<evidence type="ECO:0000256" key="6">
    <source>
        <dbReference type="ARBA" id="ARBA00022723"/>
    </source>
</evidence>
<dbReference type="EMBL" id="KN837228">
    <property type="protein sequence ID" value="KIJ32331.1"/>
    <property type="molecule type" value="Genomic_DNA"/>
</dbReference>
<accession>A0A0C9V4I6</accession>
<dbReference type="InterPro" id="IPR052214">
    <property type="entry name" value="DAG_Lipase-Related"/>
</dbReference>
<keyword evidence="7" id="KW-0378">Hydrolase</keyword>
<keyword evidence="8" id="KW-0106">Calcium</keyword>
<dbReference type="GO" id="GO:0046340">
    <property type="term" value="P:diacylglycerol catabolic process"/>
    <property type="evidence" value="ECO:0007669"/>
    <property type="project" value="TreeGrafter"/>
</dbReference>